<dbReference type="Gene3D" id="3.40.50.720">
    <property type="entry name" value="NAD(P)-binding Rossmann-like Domain"/>
    <property type="match status" value="1"/>
</dbReference>
<dbReference type="Pfam" id="PF00106">
    <property type="entry name" value="adh_short"/>
    <property type="match status" value="1"/>
</dbReference>
<evidence type="ECO:0000256" key="1">
    <source>
        <dbReference type="ARBA" id="ARBA00006484"/>
    </source>
</evidence>
<dbReference type="RefSeq" id="WP_210565169.1">
    <property type="nucleotide sequence ID" value="NZ_BAAABZ010000002.1"/>
</dbReference>
<comment type="similarity">
    <text evidence="1">Belongs to the short-chain dehydrogenases/reductases (SDR) family.</text>
</comment>
<reference evidence="4 5" key="1">
    <citation type="journal article" date="2019" name="Int. J. Syst. Evol. Microbiol.">
        <title>The Global Catalogue of Microorganisms (GCM) 10K type strain sequencing project: providing services to taxonomists for standard genome sequencing and annotation.</title>
        <authorList>
            <consortium name="The Broad Institute Genomics Platform"/>
            <consortium name="The Broad Institute Genome Sequencing Center for Infectious Disease"/>
            <person name="Wu L."/>
            <person name="Ma J."/>
        </authorList>
    </citation>
    <scope>NUCLEOTIDE SEQUENCE [LARGE SCALE GENOMIC DNA]</scope>
    <source>
        <strain evidence="4 5">JCM 5052</strain>
    </source>
</reference>
<dbReference type="PANTHER" id="PTHR43618:SF8">
    <property type="entry name" value="7ALPHA-HYDROXYSTEROID DEHYDROGENASE"/>
    <property type="match status" value="1"/>
</dbReference>
<name>A0ABN1BXC4_9ACTN</name>
<comment type="caution">
    <text evidence="4">The sequence shown here is derived from an EMBL/GenBank/DDBJ whole genome shotgun (WGS) entry which is preliminary data.</text>
</comment>
<evidence type="ECO:0000313" key="5">
    <source>
        <dbReference type="Proteomes" id="UP001501576"/>
    </source>
</evidence>
<dbReference type="PANTHER" id="PTHR43618">
    <property type="entry name" value="7-ALPHA-HYDROXYSTEROID DEHYDROGENASE"/>
    <property type="match status" value="1"/>
</dbReference>
<sequence>MRRPGCQRLAAWLAEHHDSVDILVNNAGTTWGAPLEAFPTAGWTKVLGTNLIAPFDLTVGNLPLLRRAGRAGAYVTAAVIPLDGGITGCSG</sequence>
<protein>
    <submittedName>
        <fullName evidence="4">Uncharacterized protein</fullName>
    </submittedName>
</protein>
<dbReference type="InterPro" id="IPR002347">
    <property type="entry name" value="SDR_fam"/>
</dbReference>
<dbReference type="SUPFAM" id="SSF51735">
    <property type="entry name" value="NAD(P)-binding Rossmann-fold domains"/>
    <property type="match status" value="1"/>
</dbReference>
<accession>A0ABN1BXC4</accession>
<evidence type="ECO:0000256" key="3">
    <source>
        <dbReference type="ARBA" id="ARBA00023002"/>
    </source>
</evidence>
<keyword evidence="5" id="KW-1185">Reference proteome</keyword>
<organism evidence="4 5">
    <name type="scientific">Streptomyces mordarskii</name>
    <dbReference type="NCBI Taxonomy" id="1226758"/>
    <lineage>
        <taxon>Bacteria</taxon>
        <taxon>Bacillati</taxon>
        <taxon>Actinomycetota</taxon>
        <taxon>Actinomycetes</taxon>
        <taxon>Kitasatosporales</taxon>
        <taxon>Streptomycetaceae</taxon>
        <taxon>Streptomyces</taxon>
    </lineage>
</organism>
<proteinExistence type="inferred from homology"/>
<gene>
    <name evidence="4" type="ORF">GCM10010390_08030</name>
</gene>
<keyword evidence="2" id="KW-0521">NADP</keyword>
<dbReference type="Proteomes" id="UP001501576">
    <property type="component" value="Unassembled WGS sequence"/>
</dbReference>
<dbReference type="InterPro" id="IPR052178">
    <property type="entry name" value="Sec_Metab_Biosynth_SDR"/>
</dbReference>
<keyword evidence="3" id="KW-0560">Oxidoreductase</keyword>
<evidence type="ECO:0000313" key="4">
    <source>
        <dbReference type="EMBL" id="GAA0507493.1"/>
    </source>
</evidence>
<evidence type="ECO:0000256" key="2">
    <source>
        <dbReference type="ARBA" id="ARBA00022857"/>
    </source>
</evidence>
<dbReference type="InterPro" id="IPR036291">
    <property type="entry name" value="NAD(P)-bd_dom_sf"/>
</dbReference>
<dbReference type="EMBL" id="BAAABZ010000002">
    <property type="protein sequence ID" value="GAA0507493.1"/>
    <property type="molecule type" value="Genomic_DNA"/>
</dbReference>